<protein>
    <submittedName>
        <fullName evidence="8">Structural protein MipA</fullName>
    </submittedName>
</protein>
<keyword evidence="3 7" id="KW-0732">Signal</keyword>
<feature type="chain" id="PRO_5014871947" evidence="7">
    <location>
        <begin position="25"/>
        <end position="307"/>
    </location>
</feature>
<gene>
    <name evidence="8" type="ORF">COO20_15825</name>
</gene>
<reference evidence="8 9" key="1">
    <citation type="submission" date="2017-09" db="EMBL/GenBank/DDBJ databases">
        <title>Biodiversity and function of Thalassospira species in the particle-attached aromatic-hydrocarbon-degrading consortia from the surface seawater of the South China Sea.</title>
        <authorList>
            <person name="Dong C."/>
            <person name="Liu R."/>
            <person name="Shao Z."/>
        </authorList>
    </citation>
    <scope>NUCLEOTIDE SEQUENCE [LARGE SCALE GENOMIC DNA]</scope>
    <source>
        <strain evidence="8 9">CSC1P2</strain>
    </source>
</reference>
<comment type="similarity">
    <text evidence="2">Belongs to the MipA/OmpV family.</text>
</comment>
<evidence type="ECO:0000256" key="6">
    <source>
        <dbReference type="SAM" id="MobiDB-lite"/>
    </source>
</evidence>
<accession>A0A2N3KRF4</accession>
<evidence type="ECO:0000256" key="3">
    <source>
        <dbReference type="ARBA" id="ARBA00022729"/>
    </source>
</evidence>
<dbReference type="OrthoDB" id="7343706at2"/>
<comment type="subcellular location">
    <subcellularLocation>
        <location evidence="1">Cell outer membrane</location>
    </subcellularLocation>
</comment>
<evidence type="ECO:0000256" key="7">
    <source>
        <dbReference type="SAM" id="SignalP"/>
    </source>
</evidence>
<evidence type="ECO:0000256" key="4">
    <source>
        <dbReference type="ARBA" id="ARBA00023136"/>
    </source>
</evidence>
<dbReference type="PANTHER" id="PTHR38776">
    <property type="entry name" value="MLTA-INTERACTING PROTEIN-RELATED"/>
    <property type="match status" value="1"/>
</dbReference>
<keyword evidence="4" id="KW-0472">Membrane</keyword>
<name>A0A2N3KRF4_9PROT</name>
<dbReference type="EMBL" id="NWTK01000010">
    <property type="protein sequence ID" value="PKR53138.1"/>
    <property type="molecule type" value="Genomic_DNA"/>
</dbReference>
<evidence type="ECO:0000256" key="5">
    <source>
        <dbReference type="ARBA" id="ARBA00023237"/>
    </source>
</evidence>
<keyword evidence="5" id="KW-0998">Cell outer membrane</keyword>
<feature type="region of interest" description="Disordered" evidence="6">
    <location>
        <begin position="28"/>
        <end position="74"/>
    </location>
</feature>
<dbReference type="GO" id="GO:0009279">
    <property type="term" value="C:cell outer membrane"/>
    <property type="evidence" value="ECO:0007669"/>
    <property type="project" value="UniProtKB-SubCell"/>
</dbReference>
<dbReference type="RefSeq" id="WP_101268270.1">
    <property type="nucleotide sequence ID" value="NZ_NWTK01000010.1"/>
</dbReference>
<dbReference type="PANTHER" id="PTHR38776:SF1">
    <property type="entry name" value="MLTA-INTERACTING PROTEIN-RELATED"/>
    <property type="match status" value="1"/>
</dbReference>
<feature type="signal peptide" evidence="7">
    <location>
        <begin position="1"/>
        <end position="24"/>
    </location>
</feature>
<sequence length="307" mass="33629">MRLHHLRYCLLPVCLATVTLPAVAQADDAPVYQPGPDPVSVDHNDATNTMSHQNGTAGNSNDMGMSADNSGTTSNASYRDQWLKGRFQLGAVGNVESSPYRGADNYDLGGLPWIAFDSERLHVGIDGIKAKIVQGNWGSVSILGNVRMKPFDDDDSPYLRGLHDRDWAFETGVAYDREIGPGEAHIEYLHDVSGEHEGQQADATYKIPFQTGRFHYDVGGGVMWRDSDLNNYYVGVEPGEARADRAAYSADSAFLPHLDASVAYQLTQQMIVRANASATFLPDEYKDSSIIEDDVIYGVGLGLVYQF</sequence>
<dbReference type="Proteomes" id="UP000233597">
    <property type="component" value="Unassembled WGS sequence"/>
</dbReference>
<evidence type="ECO:0000313" key="8">
    <source>
        <dbReference type="EMBL" id="PKR53138.1"/>
    </source>
</evidence>
<dbReference type="Pfam" id="PF06629">
    <property type="entry name" value="MipA"/>
    <property type="match status" value="1"/>
</dbReference>
<evidence type="ECO:0000256" key="2">
    <source>
        <dbReference type="ARBA" id="ARBA00005722"/>
    </source>
</evidence>
<organism evidence="8 9">
    <name type="scientific">Thalassospira marina</name>
    <dbReference type="NCBI Taxonomy" id="2048283"/>
    <lineage>
        <taxon>Bacteria</taxon>
        <taxon>Pseudomonadati</taxon>
        <taxon>Pseudomonadota</taxon>
        <taxon>Alphaproteobacteria</taxon>
        <taxon>Rhodospirillales</taxon>
        <taxon>Thalassospiraceae</taxon>
        <taxon>Thalassospira</taxon>
    </lineage>
</organism>
<feature type="compositionally biased region" description="Polar residues" evidence="6">
    <location>
        <begin position="46"/>
        <end position="74"/>
    </location>
</feature>
<dbReference type="AlphaFoldDB" id="A0A2N3KRF4"/>
<comment type="caution">
    <text evidence="8">The sequence shown here is derived from an EMBL/GenBank/DDBJ whole genome shotgun (WGS) entry which is preliminary data.</text>
</comment>
<evidence type="ECO:0000313" key="9">
    <source>
        <dbReference type="Proteomes" id="UP000233597"/>
    </source>
</evidence>
<evidence type="ECO:0000256" key="1">
    <source>
        <dbReference type="ARBA" id="ARBA00004442"/>
    </source>
</evidence>
<dbReference type="InterPro" id="IPR010583">
    <property type="entry name" value="MipA"/>
</dbReference>
<proteinExistence type="inferred from homology"/>